<dbReference type="PROSITE" id="PS51747">
    <property type="entry name" value="CYT_DCMP_DEAMINASES_2"/>
    <property type="match status" value="1"/>
</dbReference>
<dbReference type="NCBIfam" id="NF041025">
    <property type="entry name" value="antiphage_deaminase"/>
    <property type="match status" value="1"/>
</dbReference>
<comment type="similarity">
    <text evidence="1">Belongs to the cytidine and deoxycytidylate deaminase family.</text>
</comment>
<dbReference type="PROSITE" id="PS00903">
    <property type="entry name" value="CYT_DCMP_DEAMINASES_1"/>
    <property type="match status" value="1"/>
</dbReference>
<proteinExistence type="inferred from homology"/>
<dbReference type="EMBL" id="WVQY01000006">
    <property type="protein sequence ID" value="NOD31661.1"/>
    <property type="molecule type" value="Genomic_DNA"/>
</dbReference>
<evidence type="ECO:0000259" key="5">
    <source>
        <dbReference type="PROSITE" id="PS51747"/>
    </source>
</evidence>
<dbReference type="Pfam" id="PF00383">
    <property type="entry name" value="dCMP_cyt_deam_1"/>
    <property type="match status" value="1"/>
</dbReference>
<feature type="domain" description="CMP/dCMP-type deaminase" evidence="5">
    <location>
        <begin position="233"/>
        <end position="424"/>
    </location>
</feature>
<evidence type="ECO:0000256" key="3">
    <source>
        <dbReference type="ARBA" id="ARBA00022801"/>
    </source>
</evidence>
<comment type="caution">
    <text evidence="6">The sequence shown here is derived from an EMBL/GenBank/DDBJ whole genome shotgun (WGS) entry which is preliminary data.</text>
</comment>
<keyword evidence="2" id="KW-0479">Metal-binding</keyword>
<name>A0ABX1WEJ0_9RHOB</name>
<keyword evidence="3" id="KW-0378">Hydrolase</keyword>
<dbReference type="Gene3D" id="3.40.140.10">
    <property type="entry name" value="Cytidine Deaminase, domain 2"/>
    <property type="match status" value="1"/>
</dbReference>
<dbReference type="InterPro" id="IPR002125">
    <property type="entry name" value="CMP_dCMP_dom"/>
</dbReference>
<reference evidence="6 7" key="1">
    <citation type="submission" date="2019-12" db="EMBL/GenBank/DDBJ databases">
        <title>Ruegeria JWLKs population differentiation of coral mucus and skeleton niches.</title>
        <authorList>
            <person name="Luo D."/>
        </authorList>
    </citation>
    <scope>NUCLEOTIDE SEQUENCE [LARGE SCALE GENOMIC DNA]</scope>
    <source>
        <strain evidence="6 7">HKCCD6238</strain>
    </source>
</reference>
<dbReference type="InterPro" id="IPR016192">
    <property type="entry name" value="APOBEC/CMP_deaminase_Zn-bd"/>
</dbReference>
<keyword evidence="7" id="KW-1185">Reference proteome</keyword>
<evidence type="ECO:0000313" key="6">
    <source>
        <dbReference type="EMBL" id="NOD31661.1"/>
    </source>
</evidence>
<dbReference type="Proteomes" id="UP000599383">
    <property type="component" value="Unassembled WGS sequence"/>
</dbReference>
<protein>
    <submittedName>
        <fullName evidence="6">Deoxycytidylate deaminase</fullName>
    </submittedName>
</protein>
<dbReference type="InterPro" id="IPR015517">
    <property type="entry name" value="dCMP_deaminase-rel"/>
</dbReference>
<dbReference type="InterPro" id="IPR016193">
    <property type="entry name" value="Cytidine_deaminase-like"/>
</dbReference>
<dbReference type="PANTHER" id="PTHR11086:SF18">
    <property type="entry name" value="DEOXYCYTIDYLATE DEAMINASE"/>
    <property type="match status" value="1"/>
</dbReference>
<evidence type="ECO:0000256" key="1">
    <source>
        <dbReference type="ARBA" id="ARBA00006576"/>
    </source>
</evidence>
<evidence type="ECO:0000313" key="7">
    <source>
        <dbReference type="Proteomes" id="UP000599383"/>
    </source>
</evidence>
<evidence type="ECO:0000256" key="2">
    <source>
        <dbReference type="ARBA" id="ARBA00022723"/>
    </source>
</evidence>
<evidence type="ECO:0000256" key="4">
    <source>
        <dbReference type="ARBA" id="ARBA00022833"/>
    </source>
</evidence>
<dbReference type="PANTHER" id="PTHR11086">
    <property type="entry name" value="DEOXYCYTIDYLATE DEAMINASE-RELATED"/>
    <property type="match status" value="1"/>
</dbReference>
<dbReference type="Gene3D" id="3.40.50.300">
    <property type="entry name" value="P-loop containing nucleotide triphosphate hydrolases"/>
    <property type="match status" value="1"/>
</dbReference>
<keyword evidence="4" id="KW-0862">Zinc</keyword>
<gene>
    <name evidence="6" type="ORF">GS617_15425</name>
</gene>
<accession>A0ABX1WEJ0</accession>
<organism evidence="6 7">
    <name type="scientific">Ruegeria atlantica</name>
    <dbReference type="NCBI Taxonomy" id="81569"/>
    <lineage>
        <taxon>Bacteria</taxon>
        <taxon>Pseudomonadati</taxon>
        <taxon>Pseudomonadota</taxon>
        <taxon>Alphaproteobacteria</taxon>
        <taxon>Rhodobacterales</taxon>
        <taxon>Roseobacteraceae</taxon>
        <taxon>Ruegeria</taxon>
    </lineage>
</organism>
<dbReference type="SUPFAM" id="SSF53927">
    <property type="entry name" value="Cytidine deaminase-like"/>
    <property type="match status" value="1"/>
</dbReference>
<dbReference type="InterPro" id="IPR027417">
    <property type="entry name" value="P-loop_NTPase"/>
</dbReference>
<sequence>MEKVADAELVVGIVGRMGVDTGAVYQWIAEVLHSLHYESHRIKITDFLKSRPFEDIELKEDPIEARYDSYIDACNHIREKAKRNDFFISYAVQRVIDIRLNGPAGTPDAPLPRTAYVIDQIKRPEEAKALRNIYGQQFVLISCHMPRDVRQHTLSAKIATGHASEPKAKEWQSVAHELIERDDKESSKRFGQRVSDVFPMADLIIDATSEDHATPTLKRFFEALFGNFAISPTRDEFFQNLAANVALTSCDTARQVGAAIANDGEVLATGFNEAPKAHGGTYWANEGLDGRDFAIGRDANTVRKRQMVTDIVRRLRDDGRLADNEITDAQIEAELIDGTDAPLKKSQIMDTLEYGRAVHAEMAALTTASRIGRSVYEATLYCTTFPCHNCSKHIVASGITRVFYLEPYGKSFTDELYPDSVLIDHSDKKKSVVSFQQFVGITPNRYRELFAKEKLKDAKGNIIPWRKASCQPVFEKLDQGHIAREVMFQKFLSENMDLDAKSYLGIPQ</sequence>